<protein>
    <submittedName>
        <fullName evidence="3">XRE family transcriptional regulator</fullName>
    </submittedName>
</protein>
<feature type="compositionally biased region" description="Low complexity" evidence="1">
    <location>
        <begin position="89"/>
        <end position="102"/>
    </location>
</feature>
<accession>A0A2M8LTD8</accession>
<evidence type="ECO:0000256" key="2">
    <source>
        <dbReference type="SAM" id="Phobius"/>
    </source>
</evidence>
<keyword evidence="2" id="KW-1133">Transmembrane helix</keyword>
<keyword evidence="2" id="KW-0472">Membrane</keyword>
<feature type="transmembrane region" description="Helical" evidence="2">
    <location>
        <begin position="139"/>
        <end position="161"/>
    </location>
</feature>
<dbReference type="EMBL" id="PGGW01000067">
    <property type="protein sequence ID" value="PJE95220.1"/>
    <property type="molecule type" value="Genomic_DNA"/>
</dbReference>
<dbReference type="AlphaFoldDB" id="A0A2M8LTD8"/>
<dbReference type="Pfam" id="PF10901">
    <property type="entry name" value="DUF2690"/>
    <property type="match status" value="1"/>
</dbReference>
<evidence type="ECO:0000313" key="3">
    <source>
        <dbReference type="EMBL" id="PJE95220.1"/>
    </source>
</evidence>
<dbReference type="RefSeq" id="WP_100204473.1">
    <property type="nucleotide sequence ID" value="NZ_PGGW01000067.1"/>
</dbReference>
<feature type="region of interest" description="Disordered" evidence="1">
    <location>
        <begin position="89"/>
        <end position="130"/>
    </location>
</feature>
<comment type="caution">
    <text evidence="3">The sequence shown here is derived from an EMBL/GenBank/DDBJ whole genome shotgun (WGS) entry which is preliminary data.</text>
</comment>
<dbReference type="InterPro" id="IPR010982">
    <property type="entry name" value="Lambda_DNA-bd_dom_sf"/>
</dbReference>
<feature type="compositionally biased region" description="Pro residues" evidence="1">
    <location>
        <begin position="103"/>
        <end position="115"/>
    </location>
</feature>
<dbReference type="InterPro" id="IPR001387">
    <property type="entry name" value="Cro/C1-type_HTH"/>
</dbReference>
<keyword evidence="2" id="KW-0812">Transmembrane</keyword>
<gene>
    <name evidence="3" type="ORF">CUT44_26060</name>
</gene>
<dbReference type="CDD" id="cd00093">
    <property type="entry name" value="HTH_XRE"/>
    <property type="match status" value="1"/>
</dbReference>
<keyword evidence="4" id="KW-1185">Reference proteome</keyword>
<reference evidence="3 4" key="1">
    <citation type="submission" date="2017-11" db="EMBL/GenBank/DDBJ databases">
        <title>Streptomyces carmine sp. nov., a novel actinomycete isolated from Sophora alopecuroides in Xinjiang, China.</title>
        <authorList>
            <person name="Wang Y."/>
            <person name="Luo X."/>
            <person name="Wan C."/>
            <person name="Zhang L."/>
        </authorList>
    </citation>
    <scope>NUCLEOTIDE SEQUENCE [LARGE SCALE GENOMIC DNA]</scope>
    <source>
        <strain evidence="3 4">TRM SA0054</strain>
    </source>
</reference>
<dbReference type="SUPFAM" id="SSF47413">
    <property type="entry name" value="lambda repressor-like DNA-binding domains"/>
    <property type="match status" value="1"/>
</dbReference>
<proteinExistence type="predicted"/>
<evidence type="ECO:0000256" key="1">
    <source>
        <dbReference type="SAM" id="MobiDB-lite"/>
    </source>
</evidence>
<dbReference type="GO" id="GO:0003677">
    <property type="term" value="F:DNA binding"/>
    <property type="evidence" value="ECO:0007669"/>
    <property type="project" value="InterPro"/>
</dbReference>
<organism evidence="3 4">
    <name type="scientific">Streptomyces carminius</name>
    <dbReference type="NCBI Taxonomy" id="2665496"/>
    <lineage>
        <taxon>Bacteria</taxon>
        <taxon>Bacillati</taxon>
        <taxon>Actinomycetota</taxon>
        <taxon>Actinomycetes</taxon>
        <taxon>Kitasatosporales</taxon>
        <taxon>Streptomycetaceae</taxon>
        <taxon>Streptomyces</taxon>
    </lineage>
</organism>
<evidence type="ECO:0000313" key="4">
    <source>
        <dbReference type="Proteomes" id="UP000230407"/>
    </source>
</evidence>
<dbReference type="InterPro" id="IPR021224">
    <property type="entry name" value="DUF2690"/>
</dbReference>
<dbReference type="Proteomes" id="UP000230407">
    <property type="component" value="Unassembled WGS sequence"/>
</dbReference>
<dbReference type="Pfam" id="PF13560">
    <property type="entry name" value="HTH_31"/>
    <property type="match status" value="1"/>
</dbReference>
<sequence>MTRASRPPLPPERARLVAVLRELKERTGLSLAGLAERTTYSKSSWDRCLNGRVLPPRQAVRDLCRLAGEPEGRCLALWEIAEAEWSGRAAGAAPASADAGTPGQPPSPAPSPAPSPDRQETTPAGDRHGHRGAVVRRGAVAVVVLASVCAVALGGVVALFLSPGRDGGSRFPPPPASGPYCRGAGCEGRDPISMVCAAGPDTLASYRTATGARMEVRYSRECGTGWARAWGTGVGDRIEVSADGRTHSAEVVDELDAEAYVYTAMAAIRPGSVVRACFRPAAGGETECFDGAAVRGTGGGERARASYRAAPWRGGLVPSRHDAVFR</sequence>
<name>A0A2M8LTD8_9ACTN</name>